<reference evidence="1" key="1">
    <citation type="journal article" date="2014" name="Front. Microbiol.">
        <title>High frequency of phylogenetically diverse reductive dehalogenase-homologous genes in deep subseafloor sedimentary metagenomes.</title>
        <authorList>
            <person name="Kawai M."/>
            <person name="Futagami T."/>
            <person name="Toyoda A."/>
            <person name="Takaki Y."/>
            <person name="Nishi S."/>
            <person name="Hori S."/>
            <person name="Arai W."/>
            <person name="Tsubouchi T."/>
            <person name="Morono Y."/>
            <person name="Uchiyama I."/>
            <person name="Ito T."/>
            <person name="Fujiyama A."/>
            <person name="Inagaki F."/>
            <person name="Takami H."/>
        </authorList>
    </citation>
    <scope>NUCLEOTIDE SEQUENCE</scope>
    <source>
        <strain evidence="1">Expedition CK06-06</strain>
    </source>
</reference>
<organism evidence="1">
    <name type="scientific">marine sediment metagenome</name>
    <dbReference type="NCBI Taxonomy" id="412755"/>
    <lineage>
        <taxon>unclassified sequences</taxon>
        <taxon>metagenomes</taxon>
        <taxon>ecological metagenomes</taxon>
    </lineage>
</organism>
<sequence>MRIEGVLKDIYQDVKKAINFYYDHNVHIITVKRIRRYLDIDASDRSKINFIWRILEHFESEGYLIQITRKPTKQYKIVNFPIENNNITIVEI</sequence>
<dbReference type="EMBL" id="BART01027862">
    <property type="protein sequence ID" value="GAG98192.1"/>
    <property type="molecule type" value="Genomic_DNA"/>
</dbReference>
<protein>
    <submittedName>
        <fullName evidence="1">Uncharacterized protein</fullName>
    </submittedName>
</protein>
<dbReference type="AlphaFoldDB" id="X1CZ67"/>
<gene>
    <name evidence="1" type="ORF">S01H4_49276</name>
</gene>
<accession>X1CZ67</accession>
<comment type="caution">
    <text evidence="1">The sequence shown here is derived from an EMBL/GenBank/DDBJ whole genome shotgun (WGS) entry which is preliminary data.</text>
</comment>
<evidence type="ECO:0000313" key="1">
    <source>
        <dbReference type="EMBL" id="GAG98192.1"/>
    </source>
</evidence>
<name>X1CZ67_9ZZZZ</name>
<proteinExistence type="predicted"/>